<reference evidence="6 7" key="1">
    <citation type="submission" date="2015-03" db="EMBL/GenBank/DDBJ databases">
        <title>Genome sequence of Kiloniella sp. P1-1, isolated from the gut microflora of Pacific white shrimp, Penaeus vannamei.</title>
        <authorList>
            <person name="Shao Z."/>
            <person name="Wang L."/>
            <person name="Li X."/>
        </authorList>
    </citation>
    <scope>NUCLEOTIDE SEQUENCE [LARGE SCALE GENOMIC DNA]</scope>
    <source>
        <strain evidence="6 7">P1-1</strain>
    </source>
</reference>
<protein>
    <recommendedName>
        <fullName evidence="5">HTH tetR-type domain-containing protein</fullName>
    </recommendedName>
</protein>
<dbReference type="Pfam" id="PF00440">
    <property type="entry name" value="TetR_N"/>
    <property type="match status" value="1"/>
</dbReference>
<dbReference type="OrthoDB" id="7223515at2"/>
<dbReference type="Gene3D" id="1.10.357.10">
    <property type="entry name" value="Tetracycline Repressor, domain 2"/>
    <property type="match status" value="1"/>
</dbReference>
<dbReference type="PANTHER" id="PTHR30055:SF226">
    <property type="entry name" value="HTH-TYPE TRANSCRIPTIONAL REGULATOR PKSA"/>
    <property type="match status" value="1"/>
</dbReference>
<dbReference type="AlphaFoldDB" id="A0A0M2R7T7"/>
<accession>A0A0M2R7T7</accession>
<evidence type="ECO:0000256" key="4">
    <source>
        <dbReference type="PROSITE-ProRule" id="PRU00335"/>
    </source>
</evidence>
<dbReference type="InterPro" id="IPR001647">
    <property type="entry name" value="HTH_TetR"/>
</dbReference>
<name>A0A0M2R7T7_9PROT</name>
<dbReference type="GO" id="GO:0000976">
    <property type="term" value="F:transcription cis-regulatory region binding"/>
    <property type="evidence" value="ECO:0007669"/>
    <property type="project" value="TreeGrafter"/>
</dbReference>
<evidence type="ECO:0000256" key="3">
    <source>
        <dbReference type="ARBA" id="ARBA00023163"/>
    </source>
</evidence>
<evidence type="ECO:0000256" key="2">
    <source>
        <dbReference type="ARBA" id="ARBA00023125"/>
    </source>
</evidence>
<feature type="DNA-binding region" description="H-T-H motif" evidence="4">
    <location>
        <begin position="33"/>
        <end position="52"/>
    </location>
</feature>
<comment type="caution">
    <text evidence="6">The sequence shown here is derived from an EMBL/GenBank/DDBJ whole genome shotgun (WGS) entry which is preliminary data.</text>
</comment>
<dbReference type="Pfam" id="PF13305">
    <property type="entry name" value="TetR_C_33"/>
    <property type="match status" value="1"/>
</dbReference>
<evidence type="ECO:0000256" key="1">
    <source>
        <dbReference type="ARBA" id="ARBA00023015"/>
    </source>
</evidence>
<dbReference type="PANTHER" id="PTHR30055">
    <property type="entry name" value="HTH-TYPE TRANSCRIPTIONAL REGULATOR RUTR"/>
    <property type="match status" value="1"/>
</dbReference>
<dbReference type="InterPro" id="IPR025996">
    <property type="entry name" value="MT1864/Rv1816-like_C"/>
</dbReference>
<dbReference type="RefSeq" id="WP_046504332.1">
    <property type="nucleotide sequence ID" value="NZ_LANI01000003.1"/>
</dbReference>
<organism evidence="6 7">
    <name type="scientific">Kiloniella litopenaei</name>
    <dbReference type="NCBI Taxonomy" id="1549748"/>
    <lineage>
        <taxon>Bacteria</taxon>
        <taxon>Pseudomonadati</taxon>
        <taxon>Pseudomonadota</taxon>
        <taxon>Alphaproteobacteria</taxon>
        <taxon>Rhodospirillales</taxon>
        <taxon>Kiloniellaceae</taxon>
        <taxon>Kiloniella</taxon>
    </lineage>
</organism>
<feature type="domain" description="HTH tetR-type" evidence="5">
    <location>
        <begin position="10"/>
        <end position="70"/>
    </location>
</feature>
<dbReference type="EMBL" id="LANI01000003">
    <property type="protein sequence ID" value="KKJ77982.1"/>
    <property type="molecule type" value="Genomic_DNA"/>
</dbReference>
<dbReference type="InterPro" id="IPR009057">
    <property type="entry name" value="Homeodomain-like_sf"/>
</dbReference>
<keyword evidence="2 4" id="KW-0238">DNA-binding</keyword>
<dbReference type="InterPro" id="IPR050109">
    <property type="entry name" value="HTH-type_TetR-like_transc_reg"/>
</dbReference>
<dbReference type="SUPFAM" id="SSF48498">
    <property type="entry name" value="Tetracyclin repressor-like, C-terminal domain"/>
    <property type="match status" value="1"/>
</dbReference>
<dbReference type="SUPFAM" id="SSF46689">
    <property type="entry name" value="Homeodomain-like"/>
    <property type="match status" value="1"/>
</dbReference>
<dbReference type="Proteomes" id="UP000034491">
    <property type="component" value="Unassembled WGS sequence"/>
</dbReference>
<evidence type="ECO:0000313" key="7">
    <source>
        <dbReference type="Proteomes" id="UP000034491"/>
    </source>
</evidence>
<dbReference type="STRING" id="1549748.WH95_06125"/>
<evidence type="ECO:0000259" key="5">
    <source>
        <dbReference type="PROSITE" id="PS50977"/>
    </source>
</evidence>
<evidence type="ECO:0000313" key="6">
    <source>
        <dbReference type="EMBL" id="KKJ77982.1"/>
    </source>
</evidence>
<dbReference type="PROSITE" id="PS50977">
    <property type="entry name" value="HTH_TETR_2"/>
    <property type="match status" value="1"/>
</dbReference>
<dbReference type="GO" id="GO:0003700">
    <property type="term" value="F:DNA-binding transcription factor activity"/>
    <property type="evidence" value="ECO:0007669"/>
    <property type="project" value="TreeGrafter"/>
</dbReference>
<keyword evidence="7" id="KW-1185">Reference proteome</keyword>
<keyword evidence="3" id="KW-0804">Transcription</keyword>
<keyword evidence="1" id="KW-0805">Transcription regulation</keyword>
<dbReference type="InterPro" id="IPR036271">
    <property type="entry name" value="Tet_transcr_reg_TetR-rel_C_sf"/>
</dbReference>
<proteinExistence type="predicted"/>
<sequence length="213" mass="23651">MARRVDHSPDELRVMILDAAEELVVAGGVSELSARKVAQKIGYAPGTIYNVYANIDALVLTLNGRTLERLHDHLSKTRLDAVTEIGAVKRNLEKLLIDYLSFIDDNKSLWRLLFDHVPAEDENLPEWYDQRVSTLLSVIDQALVPVLPGIDPIELRRLSATLWASLHGIISLADKKKLNVVINQSSHEVCSLLITTFLSGLKDHAIFAGASHD</sequence>
<gene>
    <name evidence="6" type="ORF">WH95_06125</name>
</gene>